<evidence type="ECO:0000256" key="1">
    <source>
        <dbReference type="SAM" id="MobiDB-lite"/>
    </source>
</evidence>
<proteinExistence type="predicted"/>
<comment type="caution">
    <text evidence="2">The sequence shown here is derived from an EMBL/GenBank/DDBJ whole genome shotgun (WGS) entry which is preliminary data.</text>
</comment>
<protein>
    <submittedName>
        <fullName evidence="2">Uncharacterized protein</fullName>
    </submittedName>
</protein>
<organism evidence="2 3">
    <name type="scientific">Heterotrigona itama</name>
    <dbReference type="NCBI Taxonomy" id="395501"/>
    <lineage>
        <taxon>Eukaryota</taxon>
        <taxon>Metazoa</taxon>
        <taxon>Ecdysozoa</taxon>
        <taxon>Arthropoda</taxon>
        <taxon>Hexapoda</taxon>
        <taxon>Insecta</taxon>
        <taxon>Pterygota</taxon>
        <taxon>Neoptera</taxon>
        <taxon>Endopterygota</taxon>
        <taxon>Hymenoptera</taxon>
        <taxon>Apocrita</taxon>
        <taxon>Aculeata</taxon>
        <taxon>Apoidea</taxon>
        <taxon>Anthophila</taxon>
        <taxon>Apidae</taxon>
        <taxon>Heterotrigona</taxon>
    </lineage>
</organism>
<name>A0A6V7HJ19_9HYME</name>
<reference evidence="2" key="1">
    <citation type="submission" date="2020-07" db="EMBL/GenBank/DDBJ databases">
        <authorList>
            <person name="Nazaruddin N."/>
        </authorList>
    </citation>
    <scope>NUCLEOTIDE SEQUENCE</scope>
</reference>
<dbReference type="OrthoDB" id="10426788at2759"/>
<dbReference type="AlphaFoldDB" id="A0A6V7HJ19"/>
<feature type="region of interest" description="Disordered" evidence="1">
    <location>
        <begin position="1"/>
        <end position="35"/>
    </location>
</feature>
<dbReference type="EMBL" id="CAJDYZ010011981">
    <property type="protein sequence ID" value="CAD1480404.1"/>
    <property type="molecule type" value="Genomic_DNA"/>
</dbReference>
<evidence type="ECO:0000313" key="2">
    <source>
        <dbReference type="EMBL" id="CAD1480404.1"/>
    </source>
</evidence>
<feature type="non-terminal residue" evidence="2">
    <location>
        <position position="1"/>
    </location>
</feature>
<dbReference type="Proteomes" id="UP000752696">
    <property type="component" value="Unassembled WGS sequence"/>
</dbReference>
<evidence type="ECO:0000313" key="3">
    <source>
        <dbReference type="Proteomes" id="UP000752696"/>
    </source>
</evidence>
<gene>
    <name evidence="2" type="ORF">MHI_LOCUS926390</name>
</gene>
<sequence>DVFVSCEGNLRQSMPDDSPTDGSTENPSIPFDPRIRIPFGKTTWGFRKTEP</sequence>
<keyword evidence="3" id="KW-1185">Reference proteome</keyword>
<accession>A0A6V7HJ19</accession>